<keyword evidence="2" id="KW-1185">Reference proteome</keyword>
<dbReference type="WBParaSite" id="HPBE_0001777701-mRNA-1">
    <property type="protein sequence ID" value="HPBE_0001777701-mRNA-1"/>
    <property type="gene ID" value="HPBE_0001777701"/>
</dbReference>
<reference evidence="1 2" key="1">
    <citation type="submission" date="2018-11" db="EMBL/GenBank/DDBJ databases">
        <authorList>
            <consortium name="Pathogen Informatics"/>
        </authorList>
    </citation>
    <scope>NUCLEOTIDE SEQUENCE [LARGE SCALE GENOMIC DNA]</scope>
</reference>
<dbReference type="OrthoDB" id="418748at2759"/>
<evidence type="ECO:0000313" key="1">
    <source>
        <dbReference type="EMBL" id="VDP09872.1"/>
    </source>
</evidence>
<proteinExistence type="predicted"/>
<organism evidence="2 3">
    <name type="scientific">Heligmosomoides polygyrus</name>
    <name type="common">Parasitic roundworm</name>
    <dbReference type="NCBI Taxonomy" id="6339"/>
    <lineage>
        <taxon>Eukaryota</taxon>
        <taxon>Metazoa</taxon>
        <taxon>Ecdysozoa</taxon>
        <taxon>Nematoda</taxon>
        <taxon>Chromadorea</taxon>
        <taxon>Rhabditida</taxon>
        <taxon>Rhabditina</taxon>
        <taxon>Rhabditomorpha</taxon>
        <taxon>Strongyloidea</taxon>
        <taxon>Heligmosomidae</taxon>
        <taxon>Heligmosomoides</taxon>
    </lineage>
</organism>
<sequence>MRRSCRFVNLHSEKTADHWQNYQGAKNAAKKAVAVAKATQYGDVNEKLESRDGELYRLAKNRHWQAEDIEKVFGINYENDQLLIDPKKALKR</sequence>
<name>A0A183G7K6_HELPZ</name>
<dbReference type="EMBL" id="UZAH01030255">
    <property type="protein sequence ID" value="VDP09872.1"/>
    <property type="molecule type" value="Genomic_DNA"/>
</dbReference>
<reference evidence="3" key="2">
    <citation type="submission" date="2019-09" db="UniProtKB">
        <authorList>
            <consortium name="WormBaseParasite"/>
        </authorList>
    </citation>
    <scope>IDENTIFICATION</scope>
</reference>
<dbReference type="Proteomes" id="UP000050761">
    <property type="component" value="Unassembled WGS sequence"/>
</dbReference>
<evidence type="ECO:0000313" key="3">
    <source>
        <dbReference type="WBParaSite" id="HPBE_0001777701-mRNA-1"/>
    </source>
</evidence>
<protein>
    <submittedName>
        <fullName evidence="3">Lipoprotein</fullName>
    </submittedName>
</protein>
<dbReference type="AlphaFoldDB" id="A0A183G7K6"/>
<gene>
    <name evidence="1" type="ORF">HPBE_LOCUS17776</name>
</gene>
<accession>A0A3P8A8X3</accession>
<accession>A0A183G7K6</accession>
<evidence type="ECO:0000313" key="2">
    <source>
        <dbReference type="Proteomes" id="UP000050761"/>
    </source>
</evidence>